<evidence type="ECO:0000256" key="5">
    <source>
        <dbReference type="ARBA" id="ARBA00022679"/>
    </source>
</evidence>
<evidence type="ECO:0000313" key="14">
    <source>
        <dbReference type="Proteomes" id="UP000005933"/>
    </source>
</evidence>
<dbReference type="Gene3D" id="3.90.550.10">
    <property type="entry name" value="Spore Coat Polysaccharide Biosynthesis Protein SpsA, Chain A"/>
    <property type="match status" value="1"/>
</dbReference>
<organism evidence="13 14">
    <name type="scientific">Ralstonia solanacearum (strain UW551)</name>
    <dbReference type="NCBI Taxonomy" id="342110"/>
    <lineage>
        <taxon>Bacteria</taxon>
        <taxon>Pseudomonadati</taxon>
        <taxon>Pseudomonadota</taxon>
        <taxon>Betaproteobacteria</taxon>
        <taxon>Burkholderiales</taxon>
        <taxon>Burkholderiaceae</taxon>
        <taxon>Ralstonia</taxon>
        <taxon>Ralstonia solanacearum species complex</taxon>
    </lineage>
</organism>
<dbReference type="InterPro" id="IPR005835">
    <property type="entry name" value="NTP_transferase_dom"/>
</dbReference>
<dbReference type="Proteomes" id="UP000005933">
    <property type="component" value="Unassembled WGS sequence"/>
</dbReference>
<comment type="cofactor">
    <cofactor evidence="1">
        <name>Mg(2+)</name>
        <dbReference type="ChEBI" id="CHEBI:18420"/>
    </cofactor>
</comment>
<accession>A0AB33VHL6</accession>
<evidence type="ECO:0000256" key="10">
    <source>
        <dbReference type="ARBA" id="ARBA00049336"/>
    </source>
</evidence>
<name>A0AB33VHL6_RALSU</name>
<evidence type="ECO:0000256" key="3">
    <source>
        <dbReference type="ARBA" id="ARBA00011881"/>
    </source>
</evidence>
<dbReference type="PANTHER" id="PTHR43532">
    <property type="entry name" value="GLUCOSE-1-PHOSPHATE THYMIDYLYLTRANSFERASE"/>
    <property type="match status" value="1"/>
</dbReference>
<comment type="function">
    <text evidence="9 11">Catalyzes the formation of dTDP-glucose, from dTTP and glucose 1-phosphate, as well as its pyrophosphorolysis.</text>
</comment>
<dbReference type="AlphaFoldDB" id="A0AB33VHL6"/>
<evidence type="ECO:0000259" key="12">
    <source>
        <dbReference type="Pfam" id="PF00483"/>
    </source>
</evidence>
<dbReference type="PANTHER" id="PTHR43532:SF1">
    <property type="entry name" value="GLUCOSE-1-PHOSPHATE THYMIDYLYLTRANSFERASE 1"/>
    <property type="match status" value="1"/>
</dbReference>
<keyword evidence="6 11" id="KW-0548">Nucleotidyltransferase</keyword>
<comment type="subunit">
    <text evidence="3">Homotetramer.</text>
</comment>
<dbReference type="GO" id="GO:0046872">
    <property type="term" value="F:metal ion binding"/>
    <property type="evidence" value="ECO:0007669"/>
    <property type="project" value="UniProtKB-KW"/>
</dbReference>
<proteinExistence type="inferred from homology"/>
<evidence type="ECO:0000256" key="1">
    <source>
        <dbReference type="ARBA" id="ARBA00001946"/>
    </source>
</evidence>
<keyword evidence="7 11" id="KW-0479">Metal-binding</keyword>
<dbReference type="FunFam" id="3.90.550.10:FF:000023">
    <property type="entry name" value="Glucose-1-phosphate thymidylyltransferase"/>
    <property type="match status" value="1"/>
</dbReference>
<evidence type="ECO:0000256" key="11">
    <source>
        <dbReference type="RuleBase" id="RU003706"/>
    </source>
</evidence>
<evidence type="ECO:0000256" key="8">
    <source>
        <dbReference type="ARBA" id="ARBA00022842"/>
    </source>
</evidence>
<evidence type="ECO:0000313" key="13">
    <source>
        <dbReference type="EMBL" id="EAP74311.1"/>
    </source>
</evidence>
<sequence length="361" mass="40206">MPRRADWSSRSTPNASRPFRRRRIRCLRHGLPTPACRPASSPKRSASICRTGSRASISCWIRSSPERIAMRKGIILAGGSGTRLYPITRSVSKQLLPVYDKPMIYYPLSTLMLAGIRDILIISTPEDTPRFTEMLGDGSKWGLNLQYAVQPSPDGLAQAFIIGRDFVGNDPSTLILGDNIFHGHDLVAQLTRSAAQPSGATVFAYHVHDPERYGVVEFDQNFRALSLEEKPVKPRSHYAVTGLYFYDNQVCDIAADIKPSARGELEITDVNKHYLAQGQLDVEIMGRGYAWLDTGTHDSLLEAAMFIATLQNRQGLMVACPEEIAYRNRWIDAEQVAALAKPLSKNGYGKYLQHIISETVK</sequence>
<evidence type="ECO:0000256" key="6">
    <source>
        <dbReference type="ARBA" id="ARBA00022695"/>
    </source>
</evidence>
<evidence type="ECO:0000256" key="4">
    <source>
        <dbReference type="ARBA" id="ARBA00012461"/>
    </source>
</evidence>
<reference evidence="13 14" key="1">
    <citation type="journal article" date="2006" name="Mol. Plant Microbe Interact.">
        <title>Identification of open reading frames unique to a select agent: Ralstonia solanacearum race 3 biovar 2.</title>
        <authorList>
            <person name="Gabriel D.W."/>
            <person name="Allen C."/>
            <person name="Schell M."/>
            <person name="Denny T.P."/>
            <person name="Greenberg J.T."/>
            <person name="Duan Y.P."/>
            <person name="Flores-Cruz Z."/>
            <person name="Huang Q."/>
            <person name="Clifford J.M."/>
            <person name="Presting G."/>
            <person name="Gonzalez E.T."/>
            <person name="Reddy J."/>
            <person name="Elphinstone J."/>
            <person name="Swanson J."/>
            <person name="Yao J."/>
            <person name="Mulholland V."/>
            <person name="Liu L."/>
            <person name="Farmerie W."/>
            <person name="Patnaikuni M."/>
            <person name="Balogh B."/>
            <person name="Norman D."/>
            <person name="Alvarez A."/>
            <person name="Castillo J.A."/>
            <person name="Jones J."/>
            <person name="Saddler G."/>
            <person name="Walunas T."/>
            <person name="Zhukov A."/>
            <person name="Mikhailova N."/>
        </authorList>
    </citation>
    <scope>NUCLEOTIDE SEQUENCE [LARGE SCALE GENOMIC DNA]</scope>
    <source>
        <strain evidence="13 14">UW551</strain>
    </source>
</reference>
<dbReference type="EMBL" id="AAKL01000005">
    <property type="protein sequence ID" value="EAP74311.1"/>
    <property type="molecule type" value="Genomic_DNA"/>
</dbReference>
<gene>
    <name evidence="13" type="ORF">RRSL_04259</name>
</gene>
<keyword evidence="5 11" id="KW-0808">Transferase</keyword>
<dbReference type="Pfam" id="PF00483">
    <property type="entry name" value="NTP_transferase"/>
    <property type="match status" value="1"/>
</dbReference>
<dbReference type="CDD" id="cd02538">
    <property type="entry name" value="G1P_TT_short"/>
    <property type="match status" value="1"/>
</dbReference>
<comment type="similarity">
    <text evidence="2 11">Belongs to the glucose-1-phosphate thymidylyltransferase family.</text>
</comment>
<dbReference type="InterPro" id="IPR029044">
    <property type="entry name" value="Nucleotide-diphossugar_trans"/>
</dbReference>
<dbReference type="GO" id="GO:0008879">
    <property type="term" value="F:glucose-1-phosphate thymidylyltransferase activity"/>
    <property type="evidence" value="ECO:0007669"/>
    <property type="project" value="UniProtKB-EC"/>
</dbReference>
<comment type="catalytic activity">
    <reaction evidence="10 11">
        <text>dTTP + alpha-D-glucose 1-phosphate + H(+) = dTDP-alpha-D-glucose + diphosphate</text>
        <dbReference type="Rhea" id="RHEA:15225"/>
        <dbReference type="ChEBI" id="CHEBI:15378"/>
        <dbReference type="ChEBI" id="CHEBI:33019"/>
        <dbReference type="ChEBI" id="CHEBI:37568"/>
        <dbReference type="ChEBI" id="CHEBI:57477"/>
        <dbReference type="ChEBI" id="CHEBI:58601"/>
        <dbReference type="EC" id="2.7.7.24"/>
    </reaction>
</comment>
<keyword evidence="8 11" id="KW-0460">Magnesium</keyword>
<dbReference type="NCBIfam" id="TIGR01207">
    <property type="entry name" value="rmlA"/>
    <property type="match status" value="1"/>
</dbReference>
<evidence type="ECO:0000256" key="7">
    <source>
        <dbReference type="ARBA" id="ARBA00022723"/>
    </source>
</evidence>
<evidence type="ECO:0000256" key="2">
    <source>
        <dbReference type="ARBA" id="ARBA00010480"/>
    </source>
</evidence>
<evidence type="ECO:0000256" key="9">
    <source>
        <dbReference type="ARBA" id="ARBA00037065"/>
    </source>
</evidence>
<dbReference type="SUPFAM" id="SSF53448">
    <property type="entry name" value="Nucleotide-diphospho-sugar transferases"/>
    <property type="match status" value="1"/>
</dbReference>
<protein>
    <recommendedName>
        <fullName evidence="4 11">Glucose-1-phosphate thymidylyltransferase</fullName>
        <ecNumber evidence="4 11">2.7.7.24</ecNumber>
    </recommendedName>
</protein>
<comment type="caution">
    <text evidence="13">The sequence shown here is derived from an EMBL/GenBank/DDBJ whole genome shotgun (WGS) entry which is preliminary data.</text>
</comment>
<dbReference type="EC" id="2.7.7.24" evidence="4 11"/>
<feature type="domain" description="Nucleotidyl transferase" evidence="12">
    <location>
        <begin position="72"/>
        <end position="308"/>
    </location>
</feature>
<dbReference type="InterPro" id="IPR005907">
    <property type="entry name" value="G1P_thy_trans_s"/>
</dbReference>